<evidence type="ECO:0000256" key="2">
    <source>
        <dbReference type="ARBA" id="ARBA00022980"/>
    </source>
</evidence>
<evidence type="ECO:0000313" key="9">
    <source>
        <dbReference type="Proteomes" id="UP000034595"/>
    </source>
</evidence>
<accession>A0A0G1MJL3</accession>
<dbReference type="InterPro" id="IPR001196">
    <property type="entry name" value="Ribosomal_uL15_CS"/>
</dbReference>
<keyword evidence="2 4" id="KW-0689">Ribosomal protein</keyword>
<keyword evidence="4" id="KW-0694">RNA-binding</keyword>
<dbReference type="PANTHER" id="PTHR12934:SF11">
    <property type="entry name" value="LARGE RIBOSOMAL SUBUNIT PROTEIN UL15M"/>
    <property type="match status" value="1"/>
</dbReference>
<comment type="subunit">
    <text evidence="4">Part of the 50S ribosomal subunit.</text>
</comment>
<protein>
    <recommendedName>
        <fullName evidence="4">Large ribosomal subunit protein uL15</fullName>
    </recommendedName>
</protein>
<dbReference type="PROSITE" id="PS00475">
    <property type="entry name" value="RIBOSOMAL_L15"/>
    <property type="match status" value="1"/>
</dbReference>
<evidence type="ECO:0000256" key="6">
    <source>
        <dbReference type="SAM" id="MobiDB-lite"/>
    </source>
</evidence>
<reference evidence="8 9" key="1">
    <citation type="journal article" date="2015" name="Nature">
        <title>rRNA introns, odd ribosomes, and small enigmatic genomes across a large radiation of phyla.</title>
        <authorList>
            <person name="Brown C.T."/>
            <person name="Hug L.A."/>
            <person name="Thomas B.C."/>
            <person name="Sharon I."/>
            <person name="Castelle C.J."/>
            <person name="Singh A."/>
            <person name="Wilkins M.J."/>
            <person name="Williams K.H."/>
            <person name="Banfield J.F."/>
        </authorList>
    </citation>
    <scope>NUCLEOTIDE SEQUENCE [LARGE SCALE GENOMIC DNA]</scope>
</reference>
<dbReference type="GO" id="GO:0022625">
    <property type="term" value="C:cytosolic large ribosomal subunit"/>
    <property type="evidence" value="ECO:0007669"/>
    <property type="project" value="TreeGrafter"/>
</dbReference>
<dbReference type="PATRIC" id="fig|1618610.3.peg.641"/>
<feature type="domain" description="Large ribosomal subunit protein uL15/eL18" evidence="7">
    <location>
        <begin position="75"/>
        <end position="145"/>
    </location>
</feature>
<proteinExistence type="inferred from homology"/>
<evidence type="ECO:0000256" key="4">
    <source>
        <dbReference type="HAMAP-Rule" id="MF_01341"/>
    </source>
</evidence>
<dbReference type="GO" id="GO:0006412">
    <property type="term" value="P:translation"/>
    <property type="evidence" value="ECO:0007669"/>
    <property type="project" value="UniProtKB-UniRule"/>
</dbReference>
<dbReference type="Proteomes" id="UP000034595">
    <property type="component" value="Unassembled WGS sequence"/>
</dbReference>
<evidence type="ECO:0000256" key="1">
    <source>
        <dbReference type="ARBA" id="ARBA00007320"/>
    </source>
</evidence>
<evidence type="ECO:0000313" key="8">
    <source>
        <dbReference type="EMBL" id="KKT81022.1"/>
    </source>
</evidence>
<comment type="function">
    <text evidence="4">Binds to the 23S rRNA.</text>
</comment>
<dbReference type="GO" id="GO:0019843">
    <property type="term" value="F:rRNA binding"/>
    <property type="evidence" value="ECO:0007669"/>
    <property type="project" value="UniProtKB-UniRule"/>
</dbReference>
<feature type="region of interest" description="Disordered" evidence="6">
    <location>
        <begin position="1"/>
        <end position="44"/>
    </location>
</feature>
<organism evidence="8 9">
    <name type="scientific">Candidatus Azambacteria bacterium GW2011_GWA1_44_9</name>
    <dbReference type="NCBI Taxonomy" id="1618610"/>
    <lineage>
        <taxon>Bacteria</taxon>
        <taxon>Candidatus Azamiibacteriota</taxon>
    </lineage>
</organism>
<dbReference type="PANTHER" id="PTHR12934">
    <property type="entry name" value="50S RIBOSOMAL PROTEIN L15"/>
    <property type="match status" value="1"/>
</dbReference>
<dbReference type="Pfam" id="PF00828">
    <property type="entry name" value="Ribosomal_L27A"/>
    <property type="match status" value="1"/>
</dbReference>
<dbReference type="SUPFAM" id="SSF52080">
    <property type="entry name" value="Ribosomal proteins L15p and L18e"/>
    <property type="match status" value="1"/>
</dbReference>
<dbReference type="GO" id="GO:0003735">
    <property type="term" value="F:structural constituent of ribosome"/>
    <property type="evidence" value="ECO:0007669"/>
    <property type="project" value="InterPro"/>
</dbReference>
<gene>
    <name evidence="4" type="primary">rplO</name>
    <name evidence="8" type="ORF">UW78_C0019G0017</name>
</gene>
<evidence type="ECO:0000256" key="3">
    <source>
        <dbReference type="ARBA" id="ARBA00023274"/>
    </source>
</evidence>
<comment type="similarity">
    <text evidence="1 4 5">Belongs to the universal ribosomal protein uL15 family.</text>
</comment>
<sequence length="146" mass="16182">MQLHNIKPKHKSKKSRRVARGGKRGGYSGRGIKGQKSRAGAKIRPAIRDIMMKLPKQRGRSKHAFKSLVLKPAILNLKDIEKKFTNEETVSPQTLFEKKLVNKKGGDFPVVKILGQGGISKKLCFQNILLSKSARAKIQKAGGTIK</sequence>
<evidence type="ECO:0000259" key="7">
    <source>
        <dbReference type="Pfam" id="PF00828"/>
    </source>
</evidence>
<dbReference type="InterPro" id="IPR030878">
    <property type="entry name" value="Ribosomal_uL15"/>
</dbReference>
<name>A0A0G1MJL3_9BACT</name>
<dbReference type="InterPro" id="IPR021131">
    <property type="entry name" value="Ribosomal_uL15/eL18"/>
</dbReference>
<evidence type="ECO:0000256" key="5">
    <source>
        <dbReference type="RuleBase" id="RU003888"/>
    </source>
</evidence>
<keyword evidence="4" id="KW-0699">rRNA-binding</keyword>
<dbReference type="HAMAP" id="MF_01341">
    <property type="entry name" value="Ribosomal_uL15"/>
    <property type="match status" value="1"/>
</dbReference>
<dbReference type="AlphaFoldDB" id="A0A0G1MJL3"/>
<dbReference type="InterPro" id="IPR005749">
    <property type="entry name" value="Ribosomal_uL15_bac-type"/>
</dbReference>
<dbReference type="Gene3D" id="3.100.10.10">
    <property type="match status" value="1"/>
</dbReference>
<keyword evidence="3 4" id="KW-0687">Ribonucleoprotein</keyword>
<feature type="compositionally biased region" description="Basic residues" evidence="6">
    <location>
        <begin position="1"/>
        <end position="23"/>
    </location>
</feature>
<dbReference type="InterPro" id="IPR036227">
    <property type="entry name" value="Ribosomal_uL15/eL18_sf"/>
</dbReference>
<dbReference type="EMBL" id="LCJQ01000019">
    <property type="protein sequence ID" value="KKT81022.1"/>
    <property type="molecule type" value="Genomic_DNA"/>
</dbReference>
<comment type="caution">
    <text evidence="8">The sequence shown here is derived from an EMBL/GenBank/DDBJ whole genome shotgun (WGS) entry which is preliminary data.</text>
</comment>